<feature type="compositionally biased region" description="Polar residues" evidence="1">
    <location>
        <begin position="384"/>
        <end position="395"/>
    </location>
</feature>
<evidence type="ECO:0000313" key="3">
    <source>
        <dbReference type="Proteomes" id="UP000095085"/>
    </source>
</evidence>
<feature type="compositionally biased region" description="Polar residues" evidence="1">
    <location>
        <begin position="173"/>
        <end position="182"/>
    </location>
</feature>
<feature type="compositionally biased region" description="Polar residues" evidence="1">
    <location>
        <begin position="82"/>
        <end position="91"/>
    </location>
</feature>
<gene>
    <name evidence="2" type="ORF">HYPBUDRAFT_244199</name>
</gene>
<dbReference type="GeneID" id="30997878"/>
<feature type="compositionally biased region" description="Polar residues" evidence="1">
    <location>
        <begin position="322"/>
        <end position="337"/>
    </location>
</feature>
<evidence type="ECO:0000313" key="2">
    <source>
        <dbReference type="EMBL" id="ODV65316.1"/>
    </source>
</evidence>
<accession>A0A1E4RDK8</accession>
<proteinExistence type="predicted"/>
<feature type="compositionally biased region" description="Acidic residues" evidence="1">
    <location>
        <begin position="431"/>
        <end position="452"/>
    </location>
</feature>
<organism evidence="2 3">
    <name type="scientific">Hyphopichia burtonii NRRL Y-1933</name>
    <dbReference type="NCBI Taxonomy" id="984485"/>
    <lineage>
        <taxon>Eukaryota</taxon>
        <taxon>Fungi</taxon>
        <taxon>Dikarya</taxon>
        <taxon>Ascomycota</taxon>
        <taxon>Saccharomycotina</taxon>
        <taxon>Pichiomycetes</taxon>
        <taxon>Debaryomycetaceae</taxon>
        <taxon>Hyphopichia</taxon>
    </lineage>
</organism>
<dbReference type="EMBL" id="KV454545">
    <property type="protein sequence ID" value="ODV65316.1"/>
    <property type="molecule type" value="Genomic_DNA"/>
</dbReference>
<dbReference type="Proteomes" id="UP000095085">
    <property type="component" value="Unassembled WGS sequence"/>
</dbReference>
<feature type="region of interest" description="Disordered" evidence="1">
    <location>
        <begin position="384"/>
        <end position="452"/>
    </location>
</feature>
<feature type="compositionally biased region" description="Low complexity" evidence="1">
    <location>
        <begin position="50"/>
        <end position="81"/>
    </location>
</feature>
<dbReference type="RefSeq" id="XP_020074383.1">
    <property type="nucleotide sequence ID" value="XM_020223329.1"/>
</dbReference>
<reference evidence="3" key="1">
    <citation type="submission" date="2016-05" db="EMBL/GenBank/DDBJ databases">
        <title>Comparative genomics of biotechnologically important yeasts.</title>
        <authorList>
            <consortium name="DOE Joint Genome Institute"/>
            <person name="Riley R."/>
            <person name="Haridas S."/>
            <person name="Wolfe K.H."/>
            <person name="Lopes M.R."/>
            <person name="Hittinger C.T."/>
            <person name="Goker M."/>
            <person name="Salamov A."/>
            <person name="Wisecaver J."/>
            <person name="Long T.M."/>
            <person name="Aerts A.L."/>
            <person name="Barry K."/>
            <person name="Choi C."/>
            <person name="Clum A."/>
            <person name="Coughlan A.Y."/>
            <person name="Deshpande S."/>
            <person name="Douglass A.P."/>
            <person name="Hanson S.J."/>
            <person name="Klenk H.-P."/>
            <person name="Labutti K."/>
            <person name="Lapidus A."/>
            <person name="Lindquist E."/>
            <person name="Lipzen A."/>
            <person name="Meier-Kolthoff J.P."/>
            <person name="Ohm R.A."/>
            <person name="Otillar R.P."/>
            <person name="Pangilinan J."/>
            <person name="Peng Y."/>
            <person name="Rokas A."/>
            <person name="Rosa C.A."/>
            <person name="Scheuner C."/>
            <person name="Sibirny A.A."/>
            <person name="Slot J.C."/>
            <person name="Stielow J.B."/>
            <person name="Sun H."/>
            <person name="Kurtzman C.P."/>
            <person name="Blackwell M."/>
            <person name="Grigoriev I.V."/>
            <person name="Jeffries T.W."/>
        </authorList>
    </citation>
    <scope>NUCLEOTIDE SEQUENCE [LARGE SCALE GENOMIC DNA]</scope>
    <source>
        <strain evidence="3">NRRL Y-1933</strain>
    </source>
</reference>
<sequence>MSSGKPTTPISLPKLPKGVKLNAPATPPSKTRSKRLLGTYLKTPDQNSESVPFSPSLKRSSSGSFKSPDYKLNTNNNTTTNVPSPYSSNLLKTPRHTGYDSDDEEHPKSKFQKTPQFFSPGKKLFTNDDSKEDLNEISSKIKNRLSSAFDKLQNDSTTKERPTSLTFTDLSLNLNNNEQSPTKKLKPSMNEKWSPSLSVQKANLNLQTLQQSPLPKSSPTFSQYSKFDGARQTLFQEATIQPNSQRNHPEGSLKQSPVLVNDHEERIILPSPDEELSAQNALLAALSRQQRRKSKSFSSNSSPKRKSFQSLNEPAIVLPTVASPNTPPSLSSKNQPSVKLPSLNMALNPKENISTPKSNNTSLNNEQDAVLSLMSLSSPQSLNFNKSQVKKQQTPSSSRSSSVASPQLPPTLPPITGLIHGATRRTTQVIDDNDATDIEEDEGTDDDHDSTI</sequence>
<dbReference type="OrthoDB" id="4019224at2759"/>
<evidence type="ECO:0000256" key="1">
    <source>
        <dbReference type="SAM" id="MobiDB-lite"/>
    </source>
</evidence>
<feature type="region of interest" description="Disordered" evidence="1">
    <location>
        <begin position="287"/>
        <end position="340"/>
    </location>
</feature>
<feature type="compositionally biased region" description="Low complexity" evidence="1">
    <location>
        <begin position="396"/>
        <end position="406"/>
    </location>
</feature>
<dbReference type="AlphaFoldDB" id="A0A1E4RDK8"/>
<keyword evidence="3" id="KW-1185">Reference proteome</keyword>
<feature type="region of interest" description="Disordered" evidence="1">
    <location>
        <begin position="173"/>
        <end position="194"/>
    </location>
</feature>
<name>A0A1E4RDK8_9ASCO</name>
<protein>
    <submittedName>
        <fullName evidence="2">Uncharacterized protein</fullName>
    </submittedName>
</protein>
<feature type="compositionally biased region" description="Polar residues" evidence="1">
    <location>
        <begin position="1"/>
        <end position="10"/>
    </location>
</feature>
<feature type="region of interest" description="Disordered" evidence="1">
    <location>
        <begin position="1"/>
        <end position="130"/>
    </location>
</feature>